<dbReference type="InterPro" id="IPR029058">
    <property type="entry name" value="AB_hydrolase_fold"/>
</dbReference>
<keyword evidence="3 6" id="KW-0378">Hydrolase</keyword>
<comment type="similarity">
    <text evidence="1 6">Belongs to the type-B carboxylesterase/lipase family.</text>
</comment>
<feature type="signal peptide" evidence="6">
    <location>
        <begin position="1"/>
        <end position="18"/>
    </location>
</feature>
<evidence type="ECO:0000256" key="3">
    <source>
        <dbReference type="ARBA" id="ARBA00022801"/>
    </source>
</evidence>
<dbReference type="InterPro" id="IPR019826">
    <property type="entry name" value="Carboxylesterase_B_AS"/>
</dbReference>
<evidence type="ECO:0000313" key="10">
    <source>
        <dbReference type="Proteomes" id="UP000837857"/>
    </source>
</evidence>
<dbReference type="EC" id="3.1.1.-" evidence="6"/>
<proteinExistence type="inferred from homology"/>
<keyword evidence="2" id="KW-0719">Serine esterase</keyword>
<accession>A0ABN8IHW5</accession>
<feature type="non-terminal residue" evidence="9">
    <location>
        <position position="598"/>
    </location>
</feature>
<organism evidence="9 10">
    <name type="scientific">Iphiclides podalirius</name>
    <name type="common">scarce swallowtail</name>
    <dbReference type="NCBI Taxonomy" id="110791"/>
    <lineage>
        <taxon>Eukaryota</taxon>
        <taxon>Metazoa</taxon>
        <taxon>Ecdysozoa</taxon>
        <taxon>Arthropoda</taxon>
        <taxon>Hexapoda</taxon>
        <taxon>Insecta</taxon>
        <taxon>Pterygota</taxon>
        <taxon>Neoptera</taxon>
        <taxon>Endopterygota</taxon>
        <taxon>Lepidoptera</taxon>
        <taxon>Glossata</taxon>
        <taxon>Ditrysia</taxon>
        <taxon>Papilionoidea</taxon>
        <taxon>Papilionidae</taxon>
        <taxon>Papilioninae</taxon>
        <taxon>Iphiclides</taxon>
    </lineage>
</organism>
<evidence type="ECO:0000256" key="7">
    <source>
        <dbReference type="SAM" id="MobiDB-lite"/>
    </source>
</evidence>
<name>A0ABN8IHW5_9NEOP</name>
<dbReference type="InterPro" id="IPR002018">
    <property type="entry name" value="CarbesteraseB"/>
</dbReference>
<evidence type="ECO:0000313" key="9">
    <source>
        <dbReference type="EMBL" id="CAH2057989.1"/>
    </source>
</evidence>
<evidence type="ECO:0000256" key="4">
    <source>
        <dbReference type="ARBA" id="ARBA00023157"/>
    </source>
</evidence>
<evidence type="ECO:0000259" key="8">
    <source>
        <dbReference type="Pfam" id="PF00135"/>
    </source>
</evidence>
<dbReference type="Pfam" id="PF00135">
    <property type="entry name" value="COesterase"/>
    <property type="match status" value="1"/>
</dbReference>
<dbReference type="Gene3D" id="3.40.50.1820">
    <property type="entry name" value="alpha/beta hydrolase"/>
    <property type="match status" value="1"/>
</dbReference>
<dbReference type="SUPFAM" id="SSF53474">
    <property type="entry name" value="alpha/beta-Hydrolases"/>
    <property type="match status" value="1"/>
</dbReference>
<keyword evidence="4" id="KW-1015">Disulfide bond</keyword>
<dbReference type="PROSITE" id="PS00122">
    <property type="entry name" value="CARBOXYLESTERASE_B_1"/>
    <property type="match status" value="1"/>
</dbReference>
<evidence type="ECO:0000256" key="1">
    <source>
        <dbReference type="ARBA" id="ARBA00005964"/>
    </source>
</evidence>
<keyword evidence="5" id="KW-0325">Glycoprotein</keyword>
<sequence length="598" mass="66307">MYGRECLLVCLLVVSVLAGRHTHSHSHSHTHTHGPEHGNQGAGSEAPSQPGPDGQPVVVTPSGIIRGSMMESRRGRPFEAYRGIRYAEPPVGPLRFQPPKLIEKYAEEVDASQEGPACPLPAPPGYYLDEDCLRINVYTPNHKSKEPMPVIFYIHAGGFYAFSGRSDVAGPHYLLDRDIVLVTINYRLGSLGFLSTGDALAPGNNGFKDQVAALKWVQRNIAAFGGDPNLVTISGCSAGSISVMLHMISPMSKGLFHRGISMSASPTLPTPTPTDMLRLARRQAELVGCPTATSRAIVDCLRTTPWKQLGDSLNGFYEFGFDPVGIWLPVIEKDFGQERFLHVEPADAIREGRMHAVPLLVSQTEDEFFWKAFTVLNNQTLLEQMNSEWERVAPISLQIPREGSAPIVERLRSFYFGDKPLRNDSATATALGRIYGDAIIGFPVHRMANLMCRHSAHKVYYYEFAYIGRHSHYEDPVTGKPTAAAHHDDLIYLFSLSYRFPSIGTAGPDARLVDAMTAIWYTFAKHGDPNPRGDLDLPEIKDLKWPAMTPEKRSYLRIDKEFSVRANLKEDRMKNIVGGEKPGPQSDVTPVRIPPLWI</sequence>
<feature type="domain" description="Carboxylesterase type B" evidence="8">
    <location>
        <begin position="55"/>
        <end position="573"/>
    </location>
</feature>
<protein>
    <recommendedName>
        <fullName evidence="6">Carboxylic ester hydrolase</fullName>
        <ecNumber evidence="6">3.1.1.-</ecNumber>
    </recommendedName>
</protein>
<keyword evidence="10" id="KW-1185">Reference proteome</keyword>
<evidence type="ECO:0000256" key="5">
    <source>
        <dbReference type="ARBA" id="ARBA00023180"/>
    </source>
</evidence>
<dbReference type="PANTHER" id="PTHR43142:SF1">
    <property type="entry name" value="CARBOXYLIC ESTER HYDROLASE"/>
    <property type="match status" value="1"/>
</dbReference>
<reference evidence="9" key="1">
    <citation type="submission" date="2022-03" db="EMBL/GenBank/DDBJ databases">
        <authorList>
            <person name="Martin H S."/>
        </authorList>
    </citation>
    <scope>NUCLEOTIDE SEQUENCE</scope>
</reference>
<gene>
    <name evidence="9" type="ORF">IPOD504_LOCUS10387</name>
</gene>
<dbReference type="PANTHER" id="PTHR43142">
    <property type="entry name" value="CARBOXYLIC ESTER HYDROLASE"/>
    <property type="match status" value="1"/>
</dbReference>
<feature type="chain" id="PRO_5044978229" description="Carboxylic ester hydrolase" evidence="6">
    <location>
        <begin position="19"/>
        <end position="598"/>
    </location>
</feature>
<feature type="region of interest" description="Disordered" evidence="7">
    <location>
        <begin position="23"/>
        <end position="66"/>
    </location>
</feature>
<keyword evidence="6" id="KW-0732">Signal</keyword>
<dbReference type="Proteomes" id="UP000837857">
    <property type="component" value="Chromosome 25"/>
</dbReference>
<dbReference type="EMBL" id="OW152837">
    <property type="protein sequence ID" value="CAH2057989.1"/>
    <property type="molecule type" value="Genomic_DNA"/>
</dbReference>
<feature type="compositionally biased region" description="Basic residues" evidence="7">
    <location>
        <begin position="23"/>
        <end position="32"/>
    </location>
</feature>
<evidence type="ECO:0000256" key="2">
    <source>
        <dbReference type="ARBA" id="ARBA00022487"/>
    </source>
</evidence>
<evidence type="ECO:0000256" key="6">
    <source>
        <dbReference type="RuleBase" id="RU361235"/>
    </source>
</evidence>